<evidence type="ECO:0000256" key="1">
    <source>
        <dbReference type="SAM" id="Phobius"/>
    </source>
</evidence>
<feature type="transmembrane region" description="Helical" evidence="1">
    <location>
        <begin position="85"/>
        <end position="102"/>
    </location>
</feature>
<keyword evidence="1" id="KW-1133">Transmembrane helix</keyword>
<feature type="transmembrane region" description="Helical" evidence="1">
    <location>
        <begin position="240"/>
        <end position="261"/>
    </location>
</feature>
<proteinExistence type="predicted"/>
<sequence length="374" mass="42775">MTSLSEKLMNQPVKTEGGSRIKQNNINAQDQKRIATIKTAILAEGDRIRAKYPILQHQDAIGMAILLFSMAGAALTGWAYLEGVLAWYVTIPVIAIFLSFTHELEHDLIHYMYFRKNKFMHNLMMALVWISRPSTINPWLRRHLHLHHHKHSGTETDLEERAITNGERFTPLRLLMMVDLELSVVLRIFQIPKKYRLKALMKGAAGNFPLASAFWVSFHAYVAYWAIEAAAWAVGYSVPWPAFVTPELVATANTVAVLIFAPNLLRSFSINFISSNMHYFGDIEDGNFVQQCQVLNSKWFFIPHLFCFNFGSTHGIHHFVVRDPFYIRQMTAKKAHEVMRANGVRFNDLGTFKRANRWAMTEQGSDKKAGYQAA</sequence>
<feature type="transmembrane region" description="Helical" evidence="1">
    <location>
        <begin position="210"/>
        <end position="234"/>
    </location>
</feature>
<dbReference type="EMBL" id="JANKHG010000014">
    <property type="protein sequence ID" value="MCR2745908.1"/>
    <property type="molecule type" value="Genomic_DNA"/>
</dbReference>
<comment type="caution">
    <text evidence="3">The sequence shown here is derived from an EMBL/GenBank/DDBJ whole genome shotgun (WGS) entry which is preliminary data.</text>
</comment>
<feature type="domain" description="Fatty acid desaturase" evidence="2">
    <location>
        <begin position="86"/>
        <end position="348"/>
    </location>
</feature>
<accession>A0ABT1XH49</accession>
<evidence type="ECO:0000259" key="2">
    <source>
        <dbReference type="Pfam" id="PF00487"/>
    </source>
</evidence>
<reference evidence="3" key="1">
    <citation type="submission" date="2022-07" db="EMBL/GenBank/DDBJ databases">
        <authorList>
            <person name="Xamxidin M."/>
        </authorList>
    </citation>
    <scope>NUCLEOTIDE SEQUENCE</scope>
    <source>
        <strain evidence="3">YS8-69</strain>
    </source>
</reference>
<dbReference type="InterPro" id="IPR005804">
    <property type="entry name" value="FA_desaturase_dom"/>
</dbReference>
<keyword evidence="1" id="KW-0472">Membrane</keyword>
<keyword evidence="1" id="KW-0812">Transmembrane</keyword>
<dbReference type="Proteomes" id="UP001165267">
    <property type="component" value="Unassembled WGS sequence"/>
</dbReference>
<gene>
    <name evidence="3" type="ORF">NSP04_04525</name>
</gene>
<evidence type="ECO:0000313" key="3">
    <source>
        <dbReference type="EMBL" id="MCR2745908.1"/>
    </source>
</evidence>
<dbReference type="Pfam" id="PF00487">
    <property type="entry name" value="FA_desaturase"/>
    <property type="match status" value="1"/>
</dbReference>
<name>A0ABT1XH49_9BURK</name>
<keyword evidence="4" id="KW-1185">Reference proteome</keyword>
<dbReference type="RefSeq" id="WP_257511136.1">
    <property type="nucleotide sequence ID" value="NZ_JANKHG010000014.1"/>
</dbReference>
<evidence type="ECO:0000313" key="4">
    <source>
        <dbReference type="Proteomes" id="UP001165267"/>
    </source>
</evidence>
<protein>
    <submittedName>
        <fullName evidence="3">Fatty acid desaturase</fullName>
    </submittedName>
</protein>
<feature type="transmembrane region" description="Helical" evidence="1">
    <location>
        <begin position="60"/>
        <end position="79"/>
    </location>
</feature>
<organism evidence="3 4">
    <name type="scientific">Limnobacter parvus</name>
    <dbReference type="NCBI Taxonomy" id="2939690"/>
    <lineage>
        <taxon>Bacteria</taxon>
        <taxon>Pseudomonadati</taxon>
        <taxon>Pseudomonadota</taxon>
        <taxon>Betaproteobacteria</taxon>
        <taxon>Burkholderiales</taxon>
        <taxon>Burkholderiaceae</taxon>
        <taxon>Limnobacter</taxon>
    </lineage>
</organism>